<dbReference type="Proteomes" id="UP000246352">
    <property type="component" value="Unassembled WGS sequence"/>
</dbReference>
<dbReference type="GO" id="GO:0016787">
    <property type="term" value="F:hydrolase activity"/>
    <property type="evidence" value="ECO:0007669"/>
    <property type="project" value="UniProtKB-KW"/>
</dbReference>
<keyword evidence="8" id="KW-0800">Toxin</keyword>
<keyword evidence="11" id="KW-1185">Reference proteome</keyword>
<feature type="binding site" evidence="8">
    <location>
        <position position="5"/>
    </location>
    <ligand>
        <name>Mg(2+)</name>
        <dbReference type="ChEBI" id="CHEBI:18420"/>
    </ligand>
</feature>
<dbReference type="PANTHER" id="PTHR33653:SF1">
    <property type="entry name" value="RIBONUCLEASE VAPC2"/>
    <property type="match status" value="1"/>
</dbReference>
<dbReference type="HAMAP" id="MF_00265">
    <property type="entry name" value="VapC_Nob1"/>
    <property type="match status" value="1"/>
</dbReference>
<comment type="cofactor">
    <cofactor evidence="1 8">
        <name>Mg(2+)</name>
        <dbReference type="ChEBI" id="CHEBI:18420"/>
    </cofactor>
</comment>
<keyword evidence="6 8" id="KW-0460">Magnesium</keyword>
<proteinExistence type="inferred from homology"/>
<comment type="caution">
    <text evidence="10">The sequence shown here is derived from an EMBL/GenBank/DDBJ whole genome shotgun (WGS) entry which is preliminary data.</text>
</comment>
<keyword evidence="3 8" id="KW-0540">Nuclease</keyword>
<dbReference type="InterPro" id="IPR002716">
    <property type="entry name" value="PIN_dom"/>
</dbReference>
<dbReference type="InterPro" id="IPR050556">
    <property type="entry name" value="Type_II_TA_system_RNase"/>
</dbReference>
<organism evidence="10 11">
    <name type="scientific">Hoeflea marina</name>
    <dbReference type="NCBI Taxonomy" id="274592"/>
    <lineage>
        <taxon>Bacteria</taxon>
        <taxon>Pseudomonadati</taxon>
        <taxon>Pseudomonadota</taxon>
        <taxon>Alphaproteobacteria</taxon>
        <taxon>Hyphomicrobiales</taxon>
        <taxon>Rhizobiaceae</taxon>
        <taxon>Hoeflea</taxon>
    </lineage>
</organism>
<dbReference type="AlphaFoldDB" id="A0A317PI31"/>
<protein>
    <recommendedName>
        <fullName evidence="8">Ribonuclease VapC</fullName>
        <shortName evidence="8">RNase VapC</shortName>
        <ecNumber evidence="8">3.1.-.-</ecNumber>
    </recommendedName>
    <alternativeName>
        <fullName evidence="8">Toxin VapC</fullName>
    </alternativeName>
</protein>
<dbReference type="InterPro" id="IPR029060">
    <property type="entry name" value="PIN-like_dom_sf"/>
</dbReference>
<reference evidence="10 11" key="1">
    <citation type="submission" date="2018-05" db="EMBL/GenBank/DDBJ databases">
        <title>Genomic Encyclopedia of Type Strains, Phase IV (KMG-IV): sequencing the most valuable type-strain genomes for metagenomic binning, comparative biology and taxonomic classification.</title>
        <authorList>
            <person name="Goeker M."/>
        </authorList>
    </citation>
    <scope>NUCLEOTIDE SEQUENCE [LARGE SCALE GENOMIC DNA]</scope>
    <source>
        <strain evidence="10 11">DSM 16791</strain>
    </source>
</reference>
<evidence type="ECO:0000313" key="10">
    <source>
        <dbReference type="EMBL" id="PWV98867.1"/>
    </source>
</evidence>
<dbReference type="OrthoDB" id="7188375at2"/>
<comment type="similarity">
    <text evidence="7 8">Belongs to the PINc/VapC protein family.</text>
</comment>
<dbReference type="GO" id="GO:0004540">
    <property type="term" value="F:RNA nuclease activity"/>
    <property type="evidence" value="ECO:0007669"/>
    <property type="project" value="InterPro"/>
</dbReference>
<name>A0A317PI31_9HYPH</name>
<dbReference type="GO" id="GO:0000287">
    <property type="term" value="F:magnesium ion binding"/>
    <property type="evidence" value="ECO:0007669"/>
    <property type="project" value="UniProtKB-UniRule"/>
</dbReference>
<dbReference type="RefSeq" id="WP_110033037.1">
    <property type="nucleotide sequence ID" value="NZ_QGTR01000004.1"/>
</dbReference>
<dbReference type="GO" id="GO:0090729">
    <property type="term" value="F:toxin activity"/>
    <property type="evidence" value="ECO:0007669"/>
    <property type="project" value="UniProtKB-KW"/>
</dbReference>
<dbReference type="Pfam" id="PF01850">
    <property type="entry name" value="PIN"/>
    <property type="match status" value="1"/>
</dbReference>
<keyword evidence="5 8" id="KW-0378">Hydrolase</keyword>
<keyword evidence="2 8" id="KW-1277">Toxin-antitoxin system</keyword>
<evidence type="ECO:0000256" key="6">
    <source>
        <dbReference type="ARBA" id="ARBA00022842"/>
    </source>
</evidence>
<evidence type="ECO:0000256" key="8">
    <source>
        <dbReference type="HAMAP-Rule" id="MF_00265"/>
    </source>
</evidence>
<dbReference type="EC" id="3.1.-.-" evidence="8"/>
<evidence type="ECO:0000256" key="1">
    <source>
        <dbReference type="ARBA" id="ARBA00001946"/>
    </source>
</evidence>
<dbReference type="SUPFAM" id="SSF88723">
    <property type="entry name" value="PIN domain-like"/>
    <property type="match status" value="1"/>
</dbReference>
<evidence type="ECO:0000259" key="9">
    <source>
        <dbReference type="Pfam" id="PF01850"/>
    </source>
</evidence>
<dbReference type="EMBL" id="QGTR01000004">
    <property type="protein sequence ID" value="PWV98867.1"/>
    <property type="molecule type" value="Genomic_DNA"/>
</dbReference>
<gene>
    <name evidence="8" type="primary">vapC</name>
    <name evidence="10" type="ORF">DFR52_104157</name>
</gene>
<evidence type="ECO:0000256" key="5">
    <source>
        <dbReference type="ARBA" id="ARBA00022801"/>
    </source>
</evidence>
<evidence type="ECO:0000256" key="2">
    <source>
        <dbReference type="ARBA" id="ARBA00022649"/>
    </source>
</evidence>
<evidence type="ECO:0000256" key="4">
    <source>
        <dbReference type="ARBA" id="ARBA00022723"/>
    </source>
</evidence>
<feature type="domain" description="PIN" evidence="9">
    <location>
        <begin position="2"/>
        <end position="129"/>
    </location>
</feature>
<accession>A0A317PI31</accession>
<comment type="function">
    <text evidence="8">Toxic component of a toxin-antitoxin (TA) system. An RNase.</text>
</comment>
<keyword evidence="4 8" id="KW-0479">Metal-binding</keyword>
<evidence type="ECO:0000256" key="3">
    <source>
        <dbReference type="ARBA" id="ARBA00022722"/>
    </source>
</evidence>
<sequence length="148" mass="16287">MYLLDTNILSVLSPKPVQTLNERAAQDWIEAESSQLFLSVVSLSELELGIAKATRQGASRKAQALTQWLAGITHLYADRMLSLEVEAAGLTGRLLDRAYGRGWDPGYEDAAIAATAIAHGFTVVTRNVRHFEILDAPCFNPYLSLPER</sequence>
<dbReference type="InterPro" id="IPR022907">
    <property type="entry name" value="VapC_family"/>
</dbReference>
<feature type="binding site" evidence="8">
    <location>
        <position position="109"/>
    </location>
    <ligand>
        <name>Mg(2+)</name>
        <dbReference type="ChEBI" id="CHEBI:18420"/>
    </ligand>
</feature>
<evidence type="ECO:0000256" key="7">
    <source>
        <dbReference type="ARBA" id="ARBA00038093"/>
    </source>
</evidence>
<evidence type="ECO:0000313" key="11">
    <source>
        <dbReference type="Proteomes" id="UP000246352"/>
    </source>
</evidence>
<dbReference type="Gene3D" id="3.40.50.1010">
    <property type="entry name" value="5'-nuclease"/>
    <property type="match status" value="1"/>
</dbReference>
<dbReference type="PANTHER" id="PTHR33653">
    <property type="entry name" value="RIBONUCLEASE VAPC2"/>
    <property type="match status" value="1"/>
</dbReference>